<evidence type="ECO:0000256" key="20">
    <source>
        <dbReference type="SAM" id="MobiDB-lite"/>
    </source>
</evidence>
<keyword evidence="5 19" id="KW-1003">Cell membrane</keyword>
<dbReference type="RefSeq" id="WP_015151389.1">
    <property type="nucleotide sequence ID" value="NC_019693.1"/>
</dbReference>
<dbReference type="InterPro" id="IPR017969">
    <property type="entry name" value="Heavy-metal-associated_CS"/>
</dbReference>
<dbReference type="InterPro" id="IPR023298">
    <property type="entry name" value="ATPase_P-typ_TM_dom_sf"/>
</dbReference>
<dbReference type="HOGENOM" id="CLU_001771_6_4_3"/>
<dbReference type="InterPro" id="IPR036163">
    <property type="entry name" value="HMA_dom_sf"/>
</dbReference>
<evidence type="ECO:0000256" key="7">
    <source>
        <dbReference type="ARBA" id="ARBA00022692"/>
    </source>
</evidence>
<feature type="compositionally biased region" description="Polar residues" evidence="20">
    <location>
        <begin position="240"/>
        <end position="252"/>
    </location>
</feature>
<dbReference type="Gene3D" id="3.40.50.1000">
    <property type="entry name" value="HAD superfamily/HAD-like"/>
    <property type="match status" value="1"/>
</dbReference>
<dbReference type="FunFam" id="2.70.150.10:FF:000002">
    <property type="entry name" value="Copper-transporting ATPase 1, putative"/>
    <property type="match status" value="1"/>
</dbReference>
<dbReference type="InterPro" id="IPR051014">
    <property type="entry name" value="Cation_Transport_ATPase_IB"/>
</dbReference>
<keyword evidence="11 19" id="KW-0067">ATP-binding</keyword>
<keyword evidence="7 19" id="KW-0812">Transmembrane</keyword>
<dbReference type="SUPFAM" id="SSF81665">
    <property type="entry name" value="Calcium ATPase, transmembrane domain M"/>
    <property type="match status" value="1"/>
</dbReference>
<keyword evidence="4" id="KW-0813">Transport</keyword>
<feature type="domain" description="HMA" evidence="21">
    <location>
        <begin position="83"/>
        <end position="149"/>
    </location>
</feature>
<dbReference type="PANTHER" id="PTHR48085:SF5">
    <property type="entry name" value="CADMIUM_ZINC-TRANSPORTING ATPASE HMA4-RELATED"/>
    <property type="match status" value="1"/>
</dbReference>
<evidence type="ECO:0000256" key="4">
    <source>
        <dbReference type="ARBA" id="ARBA00022448"/>
    </source>
</evidence>
<dbReference type="GO" id="GO:0016887">
    <property type="term" value="F:ATP hydrolysis activity"/>
    <property type="evidence" value="ECO:0007669"/>
    <property type="project" value="InterPro"/>
</dbReference>
<dbReference type="PROSITE" id="PS01047">
    <property type="entry name" value="HMA_1"/>
    <property type="match status" value="3"/>
</dbReference>
<dbReference type="SFLD" id="SFLDG00002">
    <property type="entry name" value="C1.7:_P-type_atpase_like"/>
    <property type="match status" value="1"/>
</dbReference>
<evidence type="ECO:0000256" key="16">
    <source>
        <dbReference type="ARBA" id="ARBA00023136"/>
    </source>
</evidence>
<dbReference type="Gene3D" id="3.30.70.100">
    <property type="match status" value="3"/>
</dbReference>
<organism evidence="22 23">
    <name type="scientific">Oscillatoria acuminata PCC 6304</name>
    <dbReference type="NCBI Taxonomy" id="56110"/>
    <lineage>
        <taxon>Bacteria</taxon>
        <taxon>Bacillati</taxon>
        <taxon>Cyanobacteriota</taxon>
        <taxon>Cyanophyceae</taxon>
        <taxon>Oscillatoriophycideae</taxon>
        <taxon>Oscillatoriales</taxon>
        <taxon>Oscillatoriaceae</taxon>
        <taxon>Oscillatoria</taxon>
    </lineage>
</organism>
<feature type="transmembrane region" description="Helical" evidence="19">
    <location>
        <begin position="272"/>
        <end position="293"/>
    </location>
</feature>
<dbReference type="GO" id="GO:0005524">
    <property type="term" value="F:ATP binding"/>
    <property type="evidence" value="ECO:0007669"/>
    <property type="project" value="UniProtKB-UniRule"/>
</dbReference>
<evidence type="ECO:0000313" key="22">
    <source>
        <dbReference type="EMBL" id="AFY84777.1"/>
    </source>
</evidence>
<evidence type="ECO:0000256" key="3">
    <source>
        <dbReference type="ARBA" id="ARBA00015102"/>
    </source>
</evidence>
<dbReference type="InterPro" id="IPR006122">
    <property type="entry name" value="HMA_Cu_ion-bd"/>
</dbReference>
<keyword evidence="12" id="KW-1278">Translocase</keyword>
<evidence type="ECO:0000256" key="15">
    <source>
        <dbReference type="ARBA" id="ARBA00023065"/>
    </source>
</evidence>
<dbReference type="InterPro" id="IPR027256">
    <property type="entry name" value="P-typ_ATPase_IB"/>
</dbReference>
<dbReference type="SUPFAM" id="SSF56784">
    <property type="entry name" value="HAD-like"/>
    <property type="match status" value="1"/>
</dbReference>
<comment type="subcellular location">
    <subcellularLocation>
        <location evidence="1">Cell membrane</location>
        <topology evidence="1">Multi-pass membrane protein</topology>
    </subcellularLocation>
</comment>
<dbReference type="InterPro" id="IPR001757">
    <property type="entry name" value="P_typ_ATPase"/>
</dbReference>
<dbReference type="AlphaFoldDB" id="K9TPN0"/>
<dbReference type="Proteomes" id="UP000010367">
    <property type="component" value="Chromosome"/>
</dbReference>
<feature type="transmembrane region" description="Helical" evidence="19">
    <location>
        <begin position="526"/>
        <end position="552"/>
    </location>
</feature>
<dbReference type="GO" id="GO:0005886">
    <property type="term" value="C:plasma membrane"/>
    <property type="evidence" value="ECO:0007669"/>
    <property type="project" value="UniProtKB-SubCell"/>
</dbReference>
<reference evidence="22 23" key="1">
    <citation type="submission" date="2012-06" db="EMBL/GenBank/DDBJ databases">
        <title>Finished chromosome of genome of Oscillatoria acuminata PCC 6304.</title>
        <authorList>
            <consortium name="US DOE Joint Genome Institute"/>
            <person name="Gugger M."/>
            <person name="Coursin T."/>
            <person name="Rippka R."/>
            <person name="Tandeau De Marsac N."/>
            <person name="Huntemann M."/>
            <person name="Wei C.-L."/>
            <person name="Han J."/>
            <person name="Detter J.C."/>
            <person name="Han C."/>
            <person name="Tapia R."/>
            <person name="Davenport K."/>
            <person name="Daligault H."/>
            <person name="Erkkila T."/>
            <person name="Gu W."/>
            <person name="Munk A.C.C."/>
            <person name="Teshima H."/>
            <person name="Xu Y."/>
            <person name="Chain P."/>
            <person name="Chen A."/>
            <person name="Krypides N."/>
            <person name="Mavromatis K."/>
            <person name="Markowitz V."/>
            <person name="Szeto E."/>
            <person name="Ivanova N."/>
            <person name="Mikhailova N."/>
            <person name="Ovchinnikova G."/>
            <person name="Pagani I."/>
            <person name="Pati A."/>
            <person name="Goodwin L."/>
            <person name="Peters L."/>
            <person name="Pitluck S."/>
            <person name="Woyke T."/>
            <person name="Kerfeld C."/>
        </authorList>
    </citation>
    <scope>NUCLEOTIDE SEQUENCE [LARGE SCALE GENOMIC DNA]</scope>
    <source>
        <strain evidence="22 23">PCC 6304</strain>
    </source>
</reference>
<dbReference type="InterPro" id="IPR044492">
    <property type="entry name" value="P_typ_ATPase_HD_dom"/>
</dbReference>
<dbReference type="GO" id="GO:0019829">
    <property type="term" value="F:ATPase-coupled monoatomic cation transmembrane transporter activity"/>
    <property type="evidence" value="ECO:0007669"/>
    <property type="project" value="InterPro"/>
</dbReference>
<dbReference type="NCBIfam" id="TIGR01494">
    <property type="entry name" value="ATPase_P-type"/>
    <property type="match status" value="1"/>
</dbReference>
<gene>
    <name evidence="22" type="ORF">Oscil6304_5287</name>
</gene>
<dbReference type="InterPro" id="IPR018303">
    <property type="entry name" value="ATPase_P-typ_P_site"/>
</dbReference>
<keyword evidence="9" id="KW-0677">Repeat</keyword>
<feature type="transmembrane region" description="Helical" evidence="19">
    <location>
        <begin position="835"/>
        <end position="860"/>
    </location>
</feature>
<proteinExistence type="inferred from homology"/>
<dbReference type="PRINTS" id="PR00119">
    <property type="entry name" value="CATATPASE"/>
</dbReference>
<evidence type="ECO:0000256" key="12">
    <source>
        <dbReference type="ARBA" id="ARBA00022967"/>
    </source>
</evidence>
<dbReference type="Pfam" id="PF00122">
    <property type="entry name" value="E1-E2_ATPase"/>
    <property type="match status" value="1"/>
</dbReference>
<dbReference type="NCBIfam" id="TIGR01525">
    <property type="entry name" value="ATPase-IB_hvy"/>
    <property type="match status" value="1"/>
</dbReference>
<evidence type="ECO:0000256" key="1">
    <source>
        <dbReference type="ARBA" id="ARBA00004651"/>
    </source>
</evidence>
<feature type="transmembrane region" description="Helical" evidence="19">
    <location>
        <begin position="492"/>
        <end position="514"/>
    </location>
</feature>
<dbReference type="InterPro" id="IPR036412">
    <property type="entry name" value="HAD-like_sf"/>
</dbReference>
<accession>K9TPN0</accession>
<evidence type="ECO:0000259" key="21">
    <source>
        <dbReference type="PROSITE" id="PS50846"/>
    </source>
</evidence>
<dbReference type="NCBIfam" id="TIGR01511">
    <property type="entry name" value="ATPase-IB1_Cu"/>
    <property type="match status" value="1"/>
</dbReference>
<dbReference type="InParanoid" id="K9TPN0"/>
<dbReference type="STRING" id="56110.Oscil6304_5287"/>
<evidence type="ECO:0000256" key="9">
    <source>
        <dbReference type="ARBA" id="ARBA00022737"/>
    </source>
</evidence>
<dbReference type="PATRIC" id="fig|56110.3.peg.6481"/>
<keyword evidence="16 19" id="KW-0472">Membrane</keyword>
<dbReference type="SFLD" id="SFLDS00003">
    <property type="entry name" value="Haloacid_Dehalogenase"/>
    <property type="match status" value="1"/>
</dbReference>
<dbReference type="NCBIfam" id="TIGR00003">
    <property type="entry name" value="copper ion binding protein"/>
    <property type="match status" value="2"/>
</dbReference>
<dbReference type="InterPro" id="IPR023299">
    <property type="entry name" value="ATPase_P-typ_cyto_dom_N"/>
</dbReference>
<evidence type="ECO:0000256" key="11">
    <source>
        <dbReference type="ARBA" id="ARBA00022840"/>
    </source>
</evidence>
<dbReference type="InterPro" id="IPR008250">
    <property type="entry name" value="ATPase_P-typ_transduc_dom_A_sf"/>
</dbReference>
<dbReference type="SUPFAM" id="SSF81653">
    <property type="entry name" value="Calcium ATPase, transduction domain A"/>
    <property type="match status" value="1"/>
</dbReference>
<evidence type="ECO:0000256" key="10">
    <source>
        <dbReference type="ARBA" id="ARBA00022741"/>
    </source>
</evidence>
<dbReference type="Pfam" id="PF00702">
    <property type="entry name" value="Hydrolase"/>
    <property type="match status" value="1"/>
</dbReference>
<evidence type="ECO:0000256" key="13">
    <source>
        <dbReference type="ARBA" id="ARBA00022989"/>
    </source>
</evidence>
<dbReference type="FunFam" id="3.30.70.100:FF:000001">
    <property type="entry name" value="ATPase copper transporting beta"/>
    <property type="match status" value="3"/>
</dbReference>
<name>K9TPN0_9CYAN</name>
<feature type="region of interest" description="Disordered" evidence="20">
    <location>
        <begin position="230"/>
        <end position="256"/>
    </location>
</feature>
<keyword evidence="23" id="KW-1185">Reference proteome</keyword>
<feature type="compositionally biased region" description="Low complexity" evidence="20">
    <location>
        <begin position="230"/>
        <end position="239"/>
    </location>
</feature>
<keyword evidence="13 19" id="KW-1133">Transmembrane helix</keyword>
<dbReference type="SFLD" id="SFLDF00027">
    <property type="entry name" value="p-type_atpase"/>
    <property type="match status" value="1"/>
</dbReference>
<dbReference type="Gene3D" id="2.70.150.10">
    <property type="entry name" value="Calcium-transporting ATPase, cytoplasmic transduction domain A"/>
    <property type="match status" value="1"/>
</dbReference>
<protein>
    <recommendedName>
        <fullName evidence="3">Copper-exporting P-type ATPase</fullName>
    </recommendedName>
    <alternativeName>
        <fullName evidence="17">Copper-exporting P-type ATPase A</fullName>
    </alternativeName>
    <alternativeName>
        <fullName evidence="18">Cu(+)-exporting ATPase</fullName>
    </alternativeName>
</protein>
<evidence type="ECO:0000256" key="6">
    <source>
        <dbReference type="ARBA" id="ARBA00022553"/>
    </source>
</evidence>
<dbReference type="InterPro" id="IPR006121">
    <property type="entry name" value="HMA_dom"/>
</dbReference>
<dbReference type="KEGG" id="oac:Oscil6304_5287"/>
<sequence length="885" mass="94793">MKSTTPSKRTLQAIVNGMDCPSCAKTIQANLEHLPGVENAAVNFASGKLSVSYDPSQVEERVIGDRITALGYTFDIAPTHPVQTLQTQVTGMDCGGCAKTIEANLQQLAGVAEVSVSFASERLTVSYHPEQVREADIIKGVTDLGYSVKQVQEKTVAKKLIAKVGGMDCGSCAKTIEASLQKAAGIHQVSVSFATERLEVSYDPMQVSEKAIADRVTALGYTVEDVTTTNVGDTGTGSDAVTQRQATPSQRSPKSDLTGWQFWLLTRRGQTVLFSGIGLVLGLIAEQLLSLGWIAQGFYVMSLLVAFLPIARAAWIALKLRRADMNLLMALAAIGAAILNLWFQGALVMFLFALGTTLQTFTLGRTRNAIRGLMDLTPPTATVKRNGQEVFVPVEEIQVSEILTIRPGQRIALDGLVVSGMSAVDQSPITGEAIPEDKEKGDRVFAGTLNQTGFLEVQVTHTAQDTTVSRIIHLVEEAQESRAPIQQWVDRFSAIYTPIVLTLAVGIAFIPPLFLAQPFNVWVYKALVLLVISCPCALVIATPVSLVSAIGAATRNGVLFKGGNALETAGKLTTLAFDKTGTITQGMPIVQQVYDLGEMEASTVLRIAACLEQQSEHPLAKAIVTAAKTKGMELETPEAFTAIPGKGVWANFGPSIYFVGNRRLFAELEIPLSAAAESLLAEIESRRHTPVLVGNREGLIGAIALADGLRLESIEAVRLLKRIGLKRLVMLTGDRASVASQIAQQVGIDDYQAELLPEDKLQAIYNLRHQGKVGMVGDGINDTPALAAADVSFAVGNIDIALETADVVLVGNDLRRLAYAIQLSRRTMSVIQQSIVIALVLNGTFILLGTLGVIGLPMAVLEDMGSSLLVTFNAMRLFNTKADED</sequence>
<evidence type="ECO:0000256" key="17">
    <source>
        <dbReference type="ARBA" id="ARBA00029719"/>
    </source>
</evidence>
<dbReference type="PRINTS" id="PR00941">
    <property type="entry name" value="CDATPASE"/>
</dbReference>
<dbReference type="InterPro" id="IPR059000">
    <property type="entry name" value="ATPase_P-type_domA"/>
</dbReference>
<comment type="similarity">
    <text evidence="2 19">Belongs to the cation transport ATPase (P-type) (TC 3.A.3) family. Type IB subfamily.</text>
</comment>
<dbReference type="SUPFAM" id="SSF55008">
    <property type="entry name" value="HMA, heavy metal-associated domain"/>
    <property type="match status" value="3"/>
</dbReference>
<evidence type="ECO:0000313" key="23">
    <source>
        <dbReference type="Proteomes" id="UP000010367"/>
    </source>
</evidence>
<feature type="transmembrane region" description="Helical" evidence="19">
    <location>
        <begin position="299"/>
        <end position="318"/>
    </location>
</feature>
<keyword evidence="14" id="KW-0186">Copper</keyword>
<evidence type="ECO:0000256" key="8">
    <source>
        <dbReference type="ARBA" id="ARBA00022723"/>
    </source>
</evidence>
<dbReference type="PROSITE" id="PS50846">
    <property type="entry name" value="HMA_2"/>
    <property type="match status" value="3"/>
</dbReference>
<keyword evidence="6" id="KW-0597">Phosphoprotein</keyword>
<dbReference type="PROSITE" id="PS00154">
    <property type="entry name" value="ATPASE_E1_E2"/>
    <property type="match status" value="1"/>
</dbReference>
<dbReference type="CDD" id="cd00371">
    <property type="entry name" value="HMA"/>
    <property type="match status" value="3"/>
</dbReference>
<dbReference type="PANTHER" id="PTHR48085">
    <property type="entry name" value="CADMIUM/ZINC-TRANSPORTING ATPASE HMA2-RELATED"/>
    <property type="match status" value="1"/>
</dbReference>
<evidence type="ECO:0000256" key="5">
    <source>
        <dbReference type="ARBA" id="ARBA00022475"/>
    </source>
</evidence>
<dbReference type="OrthoDB" id="525483at2"/>
<dbReference type="GO" id="GO:0005507">
    <property type="term" value="F:copper ion binding"/>
    <property type="evidence" value="ECO:0007669"/>
    <property type="project" value="InterPro"/>
</dbReference>
<keyword evidence="15" id="KW-0406">Ion transport</keyword>
<dbReference type="EMBL" id="CP003607">
    <property type="protein sequence ID" value="AFY84777.1"/>
    <property type="molecule type" value="Genomic_DNA"/>
</dbReference>
<evidence type="ECO:0000256" key="18">
    <source>
        <dbReference type="ARBA" id="ARBA00033239"/>
    </source>
</evidence>
<dbReference type="NCBIfam" id="TIGR01512">
    <property type="entry name" value="ATPase-IB2_Cd"/>
    <property type="match status" value="1"/>
</dbReference>
<dbReference type="Pfam" id="PF00403">
    <property type="entry name" value="HMA"/>
    <property type="match status" value="3"/>
</dbReference>
<evidence type="ECO:0000256" key="14">
    <source>
        <dbReference type="ARBA" id="ARBA00023008"/>
    </source>
</evidence>
<feature type="domain" description="HMA" evidence="21">
    <location>
        <begin position="158"/>
        <end position="224"/>
    </location>
</feature>
<dbReference type="InterPro" id="IPR023214">
    <property type="entry name" value="HAD_sf"/>
</dbReference>
<dbReference type="eggNOG" id="COG2217">
    <property type="taxonomic scope" value="Bacteria"/>
</dbReference>
<feature type="domain" description="HMA" evidence="21">
    <location>
        <begin position="9"/>
        <end position="75"/>
    </location>
</feature>
<keyword evidence="8 19" id="KW-0479">Metal-binding</keyword>
<evidence type="ECO:0000256" key="2">
    <source>
        <dbReference type="ARBA" id="ARBA00006024"/>
    </source>
</evidence>
<dbReference type="Gene3D" id="3.40.1110.10">
    <property type="entry name" value="Calcium-transporting ATPase, cytoplasmic domain N"/>
    <property type="match status" value="1"/>
</dbReference>
<evidence type="ECO:0000256" key="19">
    <source>
        <dbReference type="RuleBase" id="RU362081"/>
    </source>
</evidence>
<keyword evidence="10 19" id="KW-0547">Nucleotide-binding</keyword>